<comment type="caution">
    <text evidence="2">The sequence shown here is derived from an EMBL/GenBank/DDBJ whole genome shotgun (WGS) entry which is preliminary data.</text>
</comment>
<organism evidence="2 3">
    <name type="scientific">Diceros bicornis minor</name>
    <name type="common">South-central black rhinoceros</name>
    <dbReference type="NCBI Taxonomy" id="77932"/>
    <lineage>
        <taxon>Eukaryota</taxon>
        <taxon>Metazoa</taxon>
        <taxon>Chordata</taxon>
        <taxon>Craniata</taxon>
        <taxon>Vertebrata</taxon>
        <taxon>Euteleostomi</taxon>
        <taxon>Mammalia</taxon>
        <taxon>Eutheria</taxon>
        <taxon>Laurasiatheria</taxon>
        <taxon>Perissodactyla</taxon>
        <taxon>Rhinocerotidae</taxon>
        <taxon>Diceros</taxon>
    </lineage>
</organism>
<name>A0A7J7E6A7_DICBM</name>
<dbReference type="Proteomes" id="UP000551758">
    <property type="component" value="Unassembled WGS sequence"/>
</dbReference>
<feature type="chain" id="PRO_5029774120" evidence="1">
    <location>
        <begin position="25"/>
        <end position="112"/>
    </location>
</feature>
<gene>
    <name evidence="2" type="ORF">HPG69_019599</name>
</gene>
<evidence type="ECO:0000313" key="2">
    <source>
        <dbReference type="EMBL" id="KAF5911231.1"/>
    </source>
</evidence>
<dbReference type="EMBL" id="JACDTQ010004021">
    <property type="protein sequence ID" value="KAF5911231.1"/>
    <property type="molecule type" value="Genomic_DNA"/>
</dbReference>
<accession>A0A7J7E6A7</accession>
<keyword evidence="3" id="KW-1185">Reference proteome</keyword>
<evidence type="ECO:0000256" key="1">
    <source>
        <dbReference type="SAM" id="SignalP"/>
    </source>
</evidence>
<proteinExistence type="predicted"/>
<feature type="signal peptide" evidence="1">
    <location>
        <begin position="1"/>
        <end position="24"/>
    </location>
</feature>
<protein>
    <submittedName>
        <fullName evidence="2">Uncharacterized protein</fullName>
    </submittedName>
</protein>
<sequence length="112" mass="12460">MERGESLFYLLFLLLRIYDPFTLGVKKDNGSGCGPGALSLLFASPFTLETEIQEREAPPGPTPLPIIGNILQLDVKDISKALINGKEVFVIRFHPEAIYYVNCVFCSDSHEN</sequence>
<reference evidence="2 3" key="1">
    <citation type="journal article" date="2020" name="Mol. Biol. Evol.">
        <title>Interspecific Gene Flow and the Evolution of Specialization in Black and White Rhinoceros.</title>
        <authorList>
            <person name="Moodley Y."/>
            <person name="Westbury M.V."/>
            <person name="Russo I.M."/>
            <person name="Gopalakrishnan S."/>
            <person name="Rakotoarivelo A."/>
            <person name="Olsen R.A."/>
            <person name="Prost S."/>
            <person name="Tunstall T."/>
            <person name="Ryder O.A."/>
            <person name="Dalen L."/>
            <person name="Bruford M.W."/>
        </authorList>
    </citation>
    <scope>NUCLEOTIDE SEQUENCE [LARGE SCALE GENOMIC DNA]</scope>
    <source>
        <strain evidence="2">SBR-YM</strain>
        <tissue evidence="2">Skin</tissue>
    </source>
</reference>
<evidence type="ECO:0000313" key="3">
    <source>
        <dbReference type="Proteomes" id="UP000551758"/>
    </source>
</evidence>
<dbReference type="AlphaFoldDB" id="A0A7J7E6A7"/>
<keyword evidence="1" id="KW-0732">Signal</keyword>